<dbReference type="EMBL" id="UFTJ01000001">
    <property type="protein sequence ID" value="SSZ47122.1"/>
    <property type="molecule type" value="Genomic_DNA"/>
</dbReference>
<dbReference type="AlphaFoldDB" id="A0A376BZQ1"/>
<proteinExistence type="predicted"/>
<gene>
    <name evidence="1" type="ORF">NCTC11661_00788</name>
</gene>
<accession>A0A376BZQ1</accession>
<dbReference type="RefSeq" id="WP_002686469.1">
    <property type="nucleotide sequence ID" value="NZ_UFTJ01000001.1"/>
</dbReference>
<evidence type="ECO:0000313" key="1">
    <source>
        <dbReference type="EMBL" id="SSZ47122.1"/>
    </source>
</evidence>
<reference evidence="1 2" key="1">
    <citation type="submission" date="2018-06" db="EMBL/GenBank/DDBJ databases">
        <authorList>
            <consortium name="Pathogen Informatics"/>
            <person name="Doyle S."/>
        </authorList>
    </citation>
    <scope>NUCLEOTIDE SEQUENCE [LARGE SCALE GENOMIC DNA]</scope>
    <source>
        <strain evidence="1 2">NCTC11661</strain>
    </source>
</reference>
<evidence type="ECO:0000313" key="2">
    <source>
        <dbReference type="Proteomes" id="UP000255515"/>
    </source>
</evidence>
<name>A0A376BZQ1_9FLAO</name>
<sequence length="128" mass="14686">MLKHQTAPRTKNSSAVQERQLIEMMGLSIKVRFSDFRLLWADNIARAEADERQSVVESFLHYDAILGKFTSFCSASYHKTLKEENLLTKEELSDLADALADSTLYMNTKTAKEEVQWLIEQLSNIKTL</sequence>
<protein>
    <submittedName>
        <fullName evidence="1">Uncharacterized protein</fullName>
    </submittedName>
</protein>
<organism evidence="1 2">
    <name type="scientific">Bergeyella zoohelcum</name>
    <dbReference type="NCBI Taxonomy" id="1015"/>
    <lineage>
        <taxon>Bacteria</taxon>
        <taxon>Pseudomonadati</taxon>
        <taxon>Bacteroidota</taxon>
        <taxon>Flavobacteriia</taxon>
        <taxon>Flavobacteriales</taxon>
        <taxon>Weeksellaceae</taxon>
        <taxon>Bergeyella</taxon>
    </lineage>
</organism>
<dbReference type="Proteomes" id="UP000255515">
    <property type="component" value="Unassembled WGS sequence"/>
</dbReference>